<sequence length="207" mass="23384">MSSSTFDRVFIRLSHRLVVGNKGVQEIVNSFQNKDFPSVIGAIDGSHITFKTPTVDAEQYYNSKNNSSIVLQAVCDQSLHFLDIFCGWPISVHDSRVLKNSPVFGKASENQDEFLLANTHFMGDLAFGLTEWLLTPLKDFGNHPVICMICVVLSCCALHEVCLLKCDAFEEYIQEGLTDNEEINDFRDFLRKKAIAEQKRKSIVNML</sequence>
<evidence type="ECO:0000259" key="8">
    <source>
        <dbReference type="Pfam" id="PF13359"/>
    </source>
</evidence>
<evidence type="ECO:0000256" key="3">
    <source>
        <dbReference type="ARBA" id="ARBA00006958"/>
    </source>
</evidence>
<comment type="similarity">
    <text evidence="3">Belongs to the HARBI1 family.</text>
</comment>
<dbReference type="AlphaFoldDB" id="A0A6J8D6A8"/>
<keyword evidence="10" id="KW-1185">Reference proteome</keyword>
<dbReference type="GO" id="GO:0005634">
    <property type="term" value="C:nucleus"/>
    <property type="evidence" value="ECO:0007669"/>
    <property type="project" value="UniProtKB-SubCell"/>
</dbReference>
<evidence type="ECO:0000256" key="4">
    <source>
        <dbReference type="ARBA" id="ARBA00022722"/>
    </source>
</evidence>
<keyword evidence="6" id="KW-0378">Hydrolase</keyword>
<protein>
    <recommendedName>
        <fullName evidence="8">DDE Tnp4 domain-containing protein</fullName>
    </recommendedName>
</protein>
<evidence type="ECO:0000256" key="7">
    <source>
        <dbReference type="ARBA" id="ARBA00023242"/>
    </source>
</evidence>
<dbReference type="InterPro" id="IPR027806">
    <property type="entry name" value="HARBI1_dom"/>
</dbReference>
<proteinExistence type="inferred from homology"/>
<name>A0A6J8D6A8_MYTCO</name>
<dbReference type="OrthoDB" id="6147640at2759"/>
<keyword evidence="7" id="KW-0539">Nucleus</keyword>
<gene>
    <name evidence="9" type="ORF">MCOR_37122</name>
</gene>
<dbReference type="EMBL" id="CACVKT020006706">
    <property type="protein sequence ID" value="CAC5403217.1"/>
    <property type="molecule type" value="Genomic_DNA"/>
</dbReference>
<keyword evidence="5" id="KW-0479">Metal-binding</keyword>
<dbReference type="GO" id="GO:0046872">
    <property type="term" value="F:metal ion binding"/>
    <property type="evidence" value="ECO:0007669"/>
    <property type="project" value="UniProtKB-KW"/>
</dbReference>
<dbReference type="Pfam" id="PF13359">
    <property type="entry name" value="DDE_Tnp_4"/>
    <property type="match status" value="1"/>
</dbReference>
<comment type="subcellular location">
    <subcellularLocation>
        <location evidence="2">Nucleus</location>
    </subcellularLocation>
</comment>
<organism evidence="9 10">
    <name type="scientific">Mytilus coruscus</name>
    <name type="common">Sea mussel</name>
    <dbReference type="NCBI Taxonomy" id="42192"/>
    <lineage>
        <taxon>Eukaryota</taxon>
        <taxon>Metazoa</taxon>
        <taxon>Spiralia</taxon>
        <taxon>Lophotrochozoa</taxon>
        <taxon>Mollusca</taxon>
        <taxon>Bivalvia</taxon>
        <taxon>Autobranchia</taxon>
        <taxon>Pteriomorphia</taxon>
        <taxon>Mytilida</taxon>
        <taxon>Mytiloidea</taxon>
        <taxon>Mytilidae</taxon>
        <taxon>Mytilinae</taxon>
        <taxon>Mytilus</taxon>
    </lineage>
</organism>
<evidence type="ECO:0000256" key="1">
    <source>
        <dbReference type="ARBA" id="ARBA00001968"/>
    </source>
</evidence>
<dbReference type="PANTHER" id="PTHR22930:SF85">
    <property type="entry name" value="GH03217P-RELATED"/>
    <property type="match status" value="1"/>
</dbReference>
<dbReference type="Proteomes" id="UP000507470">
    <property type="component" value="Unassembled WGS sequence"/>
</dbReference>
<accession>A0A6J8D6A8</accession>
<reference evidence="9 10" key="1">
    <citation type="submission" date="2020-06" db="EMBL/GenBank/DDBJ databases">
        <authorList>
            <person name="Li R."/>
            <person name="Bekaert M."/>
        </authorList>
    </citation>
    <scope>NUCLEOTIDE SEQUENCE [LARGE SCALE GENOMIC DNA]</scope>
    <source>
        <strain evidence="10">wild</strain>
    </source>
</reference>
<evidence type="ECO:0000256" key="6">
    <source>
        <dbReference type="ARBA" id="ARBA00022801"/>
    </source>
</evidence>
<dbReference type="GO" id="GO:0016787">
    <property type="term" value="F:hydrolase activity"/>
    <property type="evidence" value="ECO:0007669"/>
    <property type="project" value="UniProtKB-KW"/>
</dbReference>
<evidence type="ECO:0000313" key="9">
    <source>
        <dbReference type="EMBL" id="CAC5403217.1"/>
    </source>
</evidence>
<keyword evidence="4" id="KW-0540">Nuclease</keyword>
<evidence type="ECO:0000256" key="2">
    <source>
        <dbReference type="ARBA" id="ARBA00004123"/>
    </source>
</evidence>
<comment type="cofactor">
    <cofactor evidence="1">
        <name>a divalent metal cation</name>
        <dbReference type="ChEBI" id="CHEBI:60240"/>
    </cofactor>
</comment>
<evidence type="ECO:0000313" key="10">
    <source>
        <dbReference type="Proteomes" id="UP000507470"/>
    </source>
</evidence>
<feature type="domain" description="DDE Tnp4" evidence="8">
    <location>
        <begin position="43"/>
        <end position="139"/>
    </location>
</feature>
<dbReference type="PANTHER" id="PTHR22930">
    <property type="match status" value="1"/>
</dbReference>
<dbReference type="InterPro" id="IPR045249">
    <property type="entry name" value="HARBI1-like"/>
</dbReference>
<dbReference type="GO" id="GO:0004518">
    <property type="term" value="F:nuclease activity"/>
    <property type="evidence" value="ECO:0007669"/>
    <property type="project" value="UniProtKB-KW"/>
</dbReference>
<evidence type="ECO:0000256" key="5">
    <source>
        <dbReference type="ARBA" id="ARBA00022723"/>
    </source>
</evidence>